<sequence>MLKVVFLSLLVTCVTTEENRVSDQAVSPESGNPSFVAFWEEFARTFPSSSTVSWAGMRRSDECDVNSRRCRHAEEVVFKPSLPFHDRAAPYGADAFAEMTAAENLLNHTSELRAERWNYTWVTLDKETVARKLAAYKAAHVFTQKHKSRRCVANEWFYEVDRCINKDSAVSPVNKQTSV</sequence>
<dbReference type="EMBL" id="OA886344">
    <property type="protein sequence ID" value="CAD7282783.1"/>
    <property type="molecule type" value="Genomic_DNA"/>
</dbReference>
<dbReference type="EMBL" id="CAJPEX010004307">
    <property type="protein sequence ID" value="CAG0922935.1"/>
    <property type="molecule type" value="Genomic_DNA"/>
</dbReference>
<accession>A0A7R9BYG5</accession>
<name>A0A7R9BYG5_9CRUS</name>
<keyword evidence="3" id="KW-1185">Reference proteome</keyword>
<feature type="signal peptide" evidence="1">
    <location>
        <begin position="1"/>
        <end position="16"/>
    </location>
</feature>
<reference evidence="2" key="1">
    <citation type="submission" date="2020-11" db="EMBL/GenBank/DDBJ databases">
        <authorList>
            <person name="Tran Van P."/>
        </authorList>
    </citation>
    <scope>NUCLEOTIDE SEQUENCE</scope>
</reference>
<proteinExistence type="predicted"/>
<organism evidence="2">
    <name type="scientific">Notodromas monacha</name>
    <dbReference type="NCBI Taxonomy" id="399045"/>
    <lineage>
        <taxon>Eukaryota</taxon>
        <taxon>Metazoa</taxon>
        <taxon>Ecdysozoa</taxon>
        <taxon>Arthropoda</taxon>
        <taxon>Crustacea</taxon>
        <taxon>Oligostraca</taxon>
        <taxon>Ostracoda</taxon>
        <taxon>Podocopa</taxon>
        <taxon>Podocopida</taxon>
        <taxon>Cypridocopina</taxon>
        <taxon>Cypridoidea</taxon>
        <taxon>Cyprididae</taxon>
        <taxon>Notodromas</taxon>
    </lineage>
</organism>
<keyword evidence="1" id="KW-0732">Signal</keyword>
<protein>
    <submittedName>
        <fullName evidence="2">Uncharacterized protein</fullName>
    </submittedName>
</protein>
<evidence type="ECO:0000256" key="1">
    <source>
        <dbReference type="SAM" id="SignalP"/>
    </source>
</evidence>
<gene>
    <name evidence="2" type="ORF">NMOB1V02_LOCUS10404</name>
</gene>
<feature type="chain" id="PRO_5036210378" evidence="1">
    <location>
        <begin position="17"/>
        <end position="179"/>
    </location>
</feature>
<dbReference type="Proteomes" id="UP000678499">
    <property type="component" value="Unassembled WGS sequence"/>
</dbReference>
<dbReference type="AlphaFoldDB" id="A0A7R9BYG5"/>
<evidence type="ECO:0000313" key="3">
    <source>
        <dbReference type="Proteomes" id="UP000678499"/>
    </source>
</evidence>
<evidence type="ECO:0000313" key="2">
    <source>
        <dbReference type="EMBL" id="CAD7282783.1"/>
    </source>
</evidence>